<gene>
    <name evidence="2" type="ORF">CCAM_LOCUS28544</name>
</gene>
<proteinExistence type="predicted"/>
<feature type="coiled-coil region" evidence="1">
    <location>
        <begin position="35"/>
        <end position="66"/>
    </location>
</feature>
<accession>A0A484MF87</accession>
<sequence>MAEVVDKVAEEIGGNLPAGKLKDAVVLLERAAEIADKEAEVLGELIDKVEEMEETVEDRVESLVELAHRRAPAGGI</sequence>
<keyword evidence="1" id="KW-0175">Coiled coil</keyword>
<dbReference type="Proteomes" id="UP000595140">
    <property type="component" value="Unassembled WGS sequence"/>
</dbReference>
<evidence type="ECO:0000313" key="3">
    <source>
        <dbReference type="Proteomes" id="UP000595140"/>
    </source>
</evidence>
<dbReference type="PANTHER" id="PTHR33735:SF14">
    <property type="entry name" value="PHAGE CAPSID SCAFFOLDING PROTEIN (GPO) SERINE PEPTIDASE"/>
    <property type="match status" value="1"/>
</dbReference>
<name>A0A484MF87_9ASTE</name>
<protein>
    <submittedName>
        <fullName evidence="2">Uncharacterized protein</fullName>
    </submittedName>
</protein>
<evidence type="ECO:0000313" key="2">
    <source>
        <dbReference type="EMBL" id="VFQ86768.1"/>
    </source>
</evidence>
<evidence type="ECO:0000256" key="1">
    <source>
        <dbReference type="SAM" id="Coils"/>
    </source>
</evidence>
<dbReference type="OrthoDB" id="1927611at2759"/>
<dbReference type="AlphaFoldDB" id="A0A484MF87"/>
<dbReference type="PANTHER" id="PTHR33735">
    <property type="entry name" value="EXPRESSED PROTEIN"/>
    <property type="match status" value="1"/>
</dbReference>
<keyword evidence="3" id="KW-1185">Reference proteome</keyword>
<organism evidence="2 3">
    <name type="scientific">Cuscuta campestris</name>
    <dbReference type="NCBI Taxonomy" id="132261"/>
    <lineage>
        <taxon>Eukaryota</taxon>
        <taxon>Viridiplantae</taxon>
        <taxon>Streptophyta</taxon>
        <taxon>Embryophyta</taxon>
        <taxon>Tracheophyta</taxon>
        <taxon>Spermatophyta</taxon>
        <taxon>Magnoliopsida</taxon>
        <taxon>eudicotyledons</taxon>
        <taxon>Gunneridae</taxon>
        <taxon>Pentapetalae</taxon>
        <taxon>asterids</taxon>
        <taxon>lamiids</taxon>
        <taxon>Solanales</taxon>
        <taxon>Convolvulaceae</taxon>
        <taxon>Cuscuteae</taxon>
        <taxon>Cuscuta</taxon>
        <taxon>Cuscuta subgen. Grammica</taxon>
        <taxon>Cuscuta sect. Cleistogrammica</taxon>
    </lineage>
</organism>
<reference evidence="2 3" key="1">
    <citation type="submission" date="2018-04" db="EMBL/GenBank/DDBJ databases">
        <authorList>
            <person name="Vogel A."/>
        </authorList>
    </citation>
    <scope>NUCLEOTIDE SEQUENCE [LARGE SCALE GENOMIC DNA]</scope>
</reference>
<dbReference type="EMBL" id="OOIL02003256">
    <property type="protein sequence ID" value="VFQ86768.1"/>
    <property type="molecule type" value="Genomic_DNA"/>
</dbReference>